<feature type="domain" description="C2H2-type" evidence="11">
    <location>
        <begin position="1023"/>
        <end position="1050"/>
    </location>
</feature>
<reference evidence="12" key="1">
    <citation type="submission" date="2025-08" db="UniProtKB">
        <authorList>
            <consortium name="Ensembl"/>
        </authorList>
    </citation>
    <scope>IDENTIFICATION</scope>
</reference>
<feature type="domain" description="C2H2-type" evidence="11">
    <location>
        <begin position="593"/>
        <end position="617"/>
    </location>
</feature>
<comment type="subcellular location">
    <subcellularLocation>
        <location evidence="1">Nucleus</location>
    </subcellularLocation>
</comment>
<dbReference type="Pfam" id="PF12874">
    <property type="entry name" value="zf-met"/>
    <property type="match status" value="2"/>
</dbReference>
<dbReference type="Proteomes" id="UP000694557">
    <property type="component" value="Unassembled WGS sequence"/>
</dbReference>
<feature type="domain" description="C2H2-type" evidence="11">
    <location>
        <begin position="977"/>
        <end position="1004"/>
    </location>
</feature>
<evidence type="ECO:0000256" key="3">
    <source>
        <dbReference type="ARBA" id="ARBA00022737"/>
    </source>
</evidence>
<feature type="domain" description="C2H2-type" evidence="11">
    <location>
        <begin position="1161"/>
        <end position="1185"/>
    </location>
</feature>
<accession>A0A8C7JW32</accession>
<dbReference type="InterPro" id="IPR036236">
    <property type="entry name" value="Znf_C2H2_sf"/>
</dbReference>
<feature type="domain" description="C2H2-type" evidence="11">
    <location>
        <begin position="461"/>
        <end position="488"/>
    </location>
</feature>
<feature type="domain" description="C2H2-type" evidence="11">
    <location>
        <begin position="948"/>
        <end position="975"/>
    </location>
</feature>
<name>A0A8C7JW32_ONCKI</name>
<evidence type="ECO:0000256" key="9">
    <source>
        <dbReference type="PROSITE-ProRule" id="PRU00042"/>
    </source>
</evidence>
<evidence type="ECO:0000256" key="2">
    <source>
        <dbReference type="ARBA" id="ARBA00022723"/>
    </source>
</evidence>
<dbReference type="PANTHER" id="PTHR24404:SF100">
    <property type="entry name" value="ZINC FINGER PROTEIN 501"/>
    <property type="match status" value="1"/>
</dbReference>
<dbReference type="InterPro" id="IPR050589">
    <property type="entry name" value="Ikaros_C2H2-ZF"/>
</dbReference>
<dbReference type="FunFam" id="3.30.160.60:FF:000100">
    <property type="entry name" value="Zinc finger 45-like"/>
    <property type="match status" value="1"/>
</dbReference>
<gene>
    <name evidence="12" type="primary">LOC109872274</name>
</gene>
<dbReference type="GO" id="GO:0003700">
    <property type="term" value="F:DNA-binding transcription factor activity"/>
    <property type="evidence" value="ECO:0007669"/>
    <property type="project" value="TreeGrafter"/>
</dbReference>
<feature type="domain" description="C2H2-type" evidence="11">
    <location>
        <begin position="1050"/>
        <end position="1077"/>
    </location>
</feature>
<feature type="domain" description="C2H2-type" evidence="11">
    <location>
        <begin position="726"/>
        <end position="746"/>
    </location>
</feature>
<keyword evidence="5" id="KW-0862">Zinc</keyword>
<dbReference type="CDD" id="cd11657">
    <property type="entry name" value="TIN2_N"/>
    <property type="match status" value="1"/>
</dbReference>
<dbReference type="PANTHER" id="PTHR24404">
    <property type="entry name" value="ZINC FINGER PROTEIN"/>
    <property type="match status" value="1"/>
</dbReference>
<dbReference type="SUPFAM" id="SSF57667">
    <property type="entry name" value="beta-beta-alpha zinc fingers"/>
    <property type="match status" value="6"/>
</dbReference>
<dbReference type="Pfam" id="PF00096">
    <property type="entry name" value="zf-C2H2"/>
    <property type="match status" value="4"/>
</dbReference>
<dbReference type="GeneTree" id="ENSGT00940000164700"/>
<evidence type="ECO:0000256" key="7">
    <source>
        <dbReference type="ARBA" id="ARBA00023125"/>
    </source>
</evidence>
<evidence type="ECO:0000313" key="13">
    <source>
        <dbReference type="Proteomes" id="UP000694557"/>
    </source>
</evidence>
<protein>
    <submittedName>
        <fullName evidence="12">Gastrula zinc finger protein xFG20-1</fullName>
    </submittedName>
</protein>
<dbReference type="FunFam" id="3.30.160.60:FF:002343">
    <property type="entry name" value="Zinc finger protein 33A"/>
    <property type="match status" value="1"/>
</dbReference>
<dbReference type="GO" id="GO:0008270">
    <property type="term" value="F:zinc ion binding"/>
    <property type="evidence" value="ECO:0007669"/>
    <property type="project" value="UniProtKB-KW"/>
</dbReference>
<dbReference type="GO" id="GO:0000978">
    <property type="term" value="F:RNA polymerase II cis-regulatory region sequence-specific DNA binding"/>
    <property type="evidence" value="ECO:0007669"/>
    <property type="project" value="TreeGrafter"/>
</dbReference>
<evidence type="ECO:0000256" key="10">
    <source>
        <dbReference type="SAM" id="MobiDB-lite"/>
    </source>
</evidence>
<keyword evidence="8" id="KW-0539">Nucleus</keyword>
<dbReference type="FunFam" id="3.30.160.60:FF:000176">
    <property type="entry name" value="zinc finger protein 70"/>
    <property type="match status" value="1"/>
</dbReference>
<evidence type="ECO:0000313" key="12">
    <source>
        <dbReference type="Ensembl" id="ENSOKIP00005091654.1"/>
    </source>
</evidence>
<dbReference type="GO" id="GO:0006357">
    <property type="term" value="P:regulation of transcription by RNA polymerase II"/>
    <property type="evidence" value="ECO:0007669"/>
    <property type="project" value="TreeGrafter"/>
</dbReference>
<feature type="domain" description="C2H2-type" evidence="11">
    <location>
        <begin position="1105"/>
        <end position="1132"/>
    </location>
</feature>
<feature type="domain" description="C2H2-type" evidence="11">
    <location>
        <begin position="1133"/>
        <end position="1160"/>
    </location>
</feature>
<dbReference type="PROSITE" id="PS50157">
    <property type="entry name" value="ZINC_FINGER_C2H2_2"/>
    <property type="match status" value="12"/>
</dbReference>
<dbReference type="GeneID" id="109872274"/>
<dbReference type="GO" id="GO:0005634">
    <property type="term" value="C:nucleus"/>
    <property type="evidence" value="ECO:0007669"/>
    <property type="project" value="UniProtKB-SubCell"/>
</dbReference>
<evidence type="ECO:0000256" key="8">
    <source>
        <dbReference type="ARBA" id="ARBA00023242"/>
    </source>
</evidence>
<feature type="domain" description="C2H2-type" evidence="11">
    <location>
        <begin position="1077"/>
        <end position="1104"/>
    </location>
</feature>
<keyword evidence="6" id="KW-0804">Transcription</keyword>
<keyword evidence="3" id="KW-0677">Repeat</keyword>
<dbReference type="Ensembl" id="ENSOKIT00005097917.1">
    <property type="protein sequence ID" value="ENSOKIP00005091654.1"/>
    <property type="gene ID" value="ENSOKIG00005039946.1"/>
</dbReference>
<keyword evidence="4 9" id="KW-0863">Zinc-finger</keyword>
<dbReference type="SMART" id="SM00355">
    <property type="entry name" value="ZnF_C2H2"/>
    <property type="match status" value="14"/>
</dbReference>
<feature type="compositionally biased region" description="Basic and acidic residues" evidence="10">
    <location>
        <begin position="884"/>
        <end position="899"/>
    </location>
</feature>
<keyword evidence="6" id="KW-0805">Transcription regulation</keyword>
<feature type="compositionally biased region" description="Polar residues" evidence="10">
    <location>
        <begin position="912"/>
        <end position="937"/>
    </location>
</feature>
<dbReference type="RefSeq" id="XP_031663082.1">
    <property type="nucleotide sequence ID" value="XM_031807222.1"/>
</dbReference>
<dbReference type="KEGG" id="oki:109872274"/>
<dbReference type="InterPro" id="IPR013087">
    <property type="entry name" value="Znf_C2H2_type"/>
</dbReference>
<reference evidence="12" key="2">
    <citation type="submission" date="2025-09" db="UniProtKB">
        <authorList>
            <consortium name="Ensembl"/>
        </authorList>
    </citation>
    <scope>IDENTIFICATION</scope>
</reference>
<dbReference type="FunFam" id="3.30.160.60:FF:000446">
    <property type="entry name" value="Zinc finger protein"/>
    <property type="match status" value="2"/>
</dbReference>
<evidence type="ECO:0000256" key="6">
    <source>
        <dbReference type="ARBA" id="ARBA00023015"/>
    </source>
</evidence>
<evidence type="ECO:0000256" key="4">
    <source>
        <dbReference type="ARBA" id="ARBA00022771"/>
    </source>
</evidence>
<dbReference type="PROSITE" id="PS00028">
    <property type="entry name" value="ZINC_FINGER_C2H2_1"/>
    <property type="match status" value="7"/>
</dbReference>
<keyword evidence="2" id="KW-0479">Metal-binding</keyword>
<proteinExistence type="predicted"/>
<keyword evidence="13" id="KW-1185">Reference proteome</keyword>
<feature type="compositionally biased region" description="Polar residues" evidence="10">
    <location>
        <begin position="413"/>
        <end position="428"/>
    </location>
</feature>
<dbReference type="Gene3D" id="3.30.160.60">
    <property type="entry name" value="Classic Zinc Finger"/>
    <property type="match status" value="9"/>
</dbReference>
<evidence type="ECO:0000256" key="1">
    <source>
        <dbReference type="ARBA" id="ARBA00004123"/>
    </source>
</evidence>
<evidence type="ECO:0000259" key="11">
    <source>
        <dbReference type="PROSITE" id="PS50157"/>
    </source>
</evidence>
<sequence length="1185" mass="134305">MQKRHRMEALTRDGLPLPLSSLRLLVPPLRLVSAALWQVVQQRDVMDYGLVEEFVTTVLEIVPDMMSYRDRVQLIMGLRAQLVLELCRSDHLANPETIQPHLNRMKTCIITHRDKEISDPEVEASESNFLKLIQTLLEDPVEKEYFFQSVFSEEFGAKYNSALQTLVWEFLSRLEKLLPAPTLQQTASWFLPDPSVLEECVQCVSHPQPLKTLLQHHNNTCGHVDTNGLFSGDNQIPIEADPEVQSEPVQQCMSHVSSDNESDMTPLLELGIDSDRTVHKGVEPVHKGVEPVHKGVGPVHKVVESTSLEVGHIYNETTEKNIKHNTPGKELAKYMQNNTYFHHLNTDSGLKIQGKAHSSQQEVQDISSLSTSCWLHQPTVQLHRLDIADMLLPVTEVYSTPRRESLQIDKVGSQGQRRGQVISQNSERNINEEPSDGQPQYSLAPDPSLTTGQPKRSKRVKICSLCRKTFSEAKDLTAHIRCHNEQSPSKCTQCGQDFEHHEDLQKHQQNVCEAAAQPEEDNMSTASFKEDNMSMTSVEDQTELACTELSESSKARTCRVCHKTVYSRNYLRKHLKSQHGQLLKIHKKHKTFFCCSLCNKTFGCRNNLRKHLESKHSQLLKMHKKHTNIICCIMCNKSFDLSEPNKCEVNQQHLLRKAQPEANTLIAAVIPQPSSTTSQNPTTSNALPIQAQFYNDYRTCLLCNETFDTAETMRKHLRFQHNILSYLCHDCGESFPSKLDLQKHSKNCLSIPDSRKCHECRKITPQTTQPQANICQEMNQRQQQLPAGGNEMEIPQSCNTDVKSLNDLQQCQPNEWEKIHFQRGQQDWSEEVDPNQHPGEVDPNQHPGEVDPNQHPGEVDPNQHPGEVDPNQHPGEVDPNQHPGEVDPNQHPEEVDPADRSSCLIPRENGTEIPQSHSTSPQNPTTFDAPPTQTQPPGISPPASLKSRTCPLCSKCFAYKKTMMQHLRRHSQGQGPFMCTICSKSFGTASDLKRHQGIKSGCGPNHRNLVVPENVPTEQKTVFSCPHCQGQYTSEKKMKAHMVCHTGDGFTCRFCGKIFAEDKKLRNHVRSHIDRRHLCDTCGKDFTSLSNLKKHTLVHTGEQPYICPDCGKSFSLKGNLKVHQQSHTGERPFACTMCKIRCFTQTHLKRHMLRHTGEKPHKCLACGKTFQRKNTLRKHQQDSCS</sequence>
<dbReference type="AlphaFoldDB" id="A0A8C7JW32"/>
<feature type="domain" description="C2H2-type" evidence="11">
    <location>
        <begin position="489"/>
        <end position="518"/>
    </location>
</feature>
<keyword evidence="7" id="KW-0238">DNA-binding</keyword>
<feature type="region of interest" description="Disordered" evidence="10">
    <location>
        <begin position="824"/>
        <end position="946"/>
    </location>
</feature>
<evidence type="ECO:0000256" key="5">
    <source>
        <dbReference type="ARBA" id="ARBA00022833"/>
    </source>
</evidence>
<dbReference type="InterPro" id="IPR029400">
    <property type="entry name" value="TINF2_N"/>
</dbReference>
<organism evidence="12 13">
    <name type="scientific">Oncorhynchus kisutch</name>
    <name type="common">Coho salmon</name>
    <name type="synonym">Salmo kisutch</name>
    <dbReference type="NCBI Taxonomy" id="8019"/>
    <lineage>
        <taxon>Eukaryota</taxon>
        <taxon>Metazoa</taxon>
        <taxon>Chordata</taxon>
        <taxon>Craniata</taxon>
        <taxon>Vertebrata</taxon>
        <taxon>Euteleostomi</taxon>
        <taxon>Actinopterygii</taxon>
        <taxon>Neopterygii</taxon>
        <taxon>Teleostei</taxon>
        <taxon>Protacanthopterygii</taxon>
        <taxon>Salmoniformes</taxon>
        <taxon>Salmonidae</taxon>
        <taxon>Salmoninae</taxon>
        <taxon>Oncorhynchus</taxon>
    </lineage>
</organism>
<feature type="region of interest" description="Disordered" evidence="10">
    <location>
        <begin position="406"/>
        <end position="455"/>
    </location>
</feature>
<dbReference type="Pfam" id="PF14973">
    <property type="entry name" value="TINF2_N"/>
    <property type="match status" value="1"/>
</dbReference>